<proteinExistence type="predicted"/>
<dbReference type="Proteomes" id="UP000008730">
    <property type="component" value="Segment"/>
</dbReference>
<evidence type="ECO:0000256" key="1">
    <source>
        <dbReference type="SAM" id="Phobius"/>
    </source>
</evidence>
<dbReference type="GeneID" id="9925997"/>
<dbReference type="EMBL" id="GU911519">
    <property type="protein sequence ID" value="ADG36071.1"/>
    <property type="molecule type" value="Genomic_DNA"/>
</dbReference>
<organism evidence="2 3">
    <name type="scientific">Acinetobacter phage Acj61</name>
    <dbReference type="NCBI Taxonomy" id="760732"/>
    <lineage>
        <taxon>Viruses</taxon>
        <taxon>Duplodnaviria</taxon>
        <taxon>Heunggongvirae</taxon>
        <taxon>Uroviricota</taxon>
        <taxon>Caudoviricetes</taxon>
        <taxon>Pantevenvirales</taxon>
        <taxon>Straboviridae</taxon>
        <taxon>Twarogvirinae</taxon>
        <taxon>Lasallevirus</taxon>
        <taxon>Lasallevirus Acj61</taxon>
        <taxon>Acinetobacter virus Acj61</taxon>
    </lineage>
</organism>
<feature type="transmembrane region" description="Helical" evidence="1">
    <location>
        <begin position="12"/>
        <end position="33"/>
    </location>
</feature>
<protein>
    <submittedName>
        <fullName evidence="2">Uncharacterized protein</fullName>
    </submittedName>
</protein>
<evidence type="ECO:0000313" key="3">
    <source>
        <dbReference type="Proteomes" id="UP000008730"/>
    </source>
</evidence>
<gene>
    <name evidence="2" type="ORF">Acj61p106</name>
</gene>
<sequence>MIYVKMTKREWFANELIWCAIATAAFFGGLMAGSQL</sequence>
<name>E5E487_9CAUD</name>
<keyword evidence="1" id="KW-1133">Transmembrane helix</keyword>
<reference evidence="2 3" key="1">
    <citation type="journal article" date="2010" name="Virol. J.">
        <title>Genomes of the T4-related bacteriophages as windows on microbial genome evolution.</title>
        <authorList>
            <person name="Petrov V.M."/>
            <person name="Ratnayaka S."/>
            <person name="Nolan J.M."/>
            <person name="Miller E.S."/>
            <person name="Karam J.D."/>
        </authorList>
    </citation>
    <scope>NUCLEOTIDE SEQUENCE [LARGE SCALE GENOMIC DNA]</scope>
</reference>
<keyword evidence="1" id="KW-0812">Transmembrane</keyword>
<evidence type="ECO:0000313" key="2">
    <source>
        <dbReference type="EMBL" id="ADG36071.1"/>
    </source>
</evidence>
<accession>E5E487</accession>
<dbReference type="KEGG" id="vg:9925997"/>
<keyword evidence="3" id="KW-1185">Reference proteome</keyword>
<keyword evidence="1" id="KW-0472">Membrane</keyword>
<dbReference type="RefSeq" id="YP_004009723.1">
    <property type="nucleotide sequence ID" value="NC_014661.1"/>
</dbReference>